<dbReference type="SUPFAM" id="SSF52172">
    <property type="entry name" value="CheY-like"/>
    <property type="match status" value="1"/>
</dbReference>
<dbReference type="PROSITE" id="PS50110">
    <property type="entry name" value="RESPONSE_REGULATORY"/>
    <property type="match status" value="1"/>
</dbReference>
<feature type="modified residue" description="4-aspartylphosphate" evidence="1">
    <location>
        <position position="67"/>
    </location>
</feature>
<comment type="caution">
    <text evidence="3">The sequence shown here is derived from an EMBL/GenBank/DDBJ whole genome shotgun (WGS) entry which is preliminary data.</text>
</comment>
<evidence type="ECO:0000313" key="4">
    <source>
        <dbReference type="Proteomes" id="UP001168579"/>
    </source>
</evidence>
<name>A0ABT8RS66_9FLAO</name>
<reference evidence="3" key="1">
    <citation type="journal article" date="2014" name="Int. J. Syst. Evol. Microbiol.">
        <title>Complete genome of a new Firmicutes species belonging to the dominant human colonic microbiota ('Ruminococcus bicirculans') reveals two chromosomes and a selective capacity to utilize plant glucans.</title>
        <authorList>
            <consortium name="NISC Comparative Sequencing Program"/>
            <person name="Wegmann U."/>
            <person name="Louis P."/>
            <person name="Goesmann A."/>
            <person name="Henrissat B."/>
            <person name="Duncan S.H."/>
            <person name="Flint H.J."/>
        </authorList>
    </citation>
    <scope>NUCLEOTIDE SEQUENCE</scope>
    <source>
        <strain evidence="3">CECT 8869</strain>
    </source>
</reference>
<keyword evidence="1" id="KW-0597">Phosphoprotein</keyword>
<evidence type="ECO:0000313" key="3">
    <source>
        <dbReference type="EMBL" id="MDO1513770.1"/>
    </source>
</evidence>
<sequence>MIPLKKKLSCILLIDDDHATNYIHKRVINKAEITEKIVDLESGYDALKYLEQTDFVAYPRPDIIFLDINMPGMDGWEFLEGYENLSVEQRSKIVLVMLTTSLNPDDKNKSDSISTIDGFKNKPLTHEILQDVIDEYFADHK</sequence>
<dbReference type="EMBL" id="JAUKUC010000001">
    <property type="protein sequence ID" value="MDO1513770.1"/>
    <property type="molecule type" value="Genomic_DNA"/>
</dbReference>
<organism evidence="3 4">
    <name type="scientific">Maribacter confluentis</name>
    <dbReference type="NCBI Taxonomy" id="1656093"/>
    <lineage>
        <taxon>Bacteria</taxon>
        <taxon>Pseudomonadati</taxon>
        <taxon>Bacteroidota</taxon>
        <taxon>Flavobacteriia</taxon>
        <taxon>Flavobacteriales</taxon>
        <taxon>Flavobacteriaceae</taxon>
        <taxon>Maribacter</taxon>
    </lineage>
</organism>
<evidence type="ECO:0000256" key="1">
    <source>
        <dbReference type="PROSITE-ProRule" id="PRU00169"/>
    </source>
</evidence>
<dbReference type="InterPro" id="IPR011006">
    <property type="entry name" value="CheY-like_superfamily"/>
</dbReference>
<dbReference type="Proteomes" id="UP001168579">
    <property type="component" value="Unassembled WGS sequence"/>
</dbReference>
<keyword evidence="4" id="KW-1185">Reference proteome</keyword>
<evidence type="ECO:0000259" key="2">
    <source>
        <dbReference type="PROSITE" id="PS50110"/>
    </source>
</evidence>
<dbReference type="Pfam" id="PF00072">
    <property type="entry name" value="Response_reg"/>
    <property type="match status" value="1"/>
</dbReference>
<dbReference type="InterPro" id="IPR052893">
    <property type="entry name" value="TCS_response_regulator"/>
</dbReference>
<feature type="domain" description="Response regulatory" evidence="2">
    <location>
        <begin position="10"/>
        <end position="137"/>
    </location>
</feature>
<protein>
    <submittedName>
        <fullName evidence="3">Response regulator</fullName>
    </submittedName>
</protein>
<dbReference type="RefSeq" id="WP_304436575.1">
    <property type="nucleotide sequence ID" value="NZ_JAUKUC010000001.1"/>
</dbReference>
<dbReference type="Gene3D" id="3.40.50.2300">
    <property type="match status" value="1"/>
</dbReference>
<gene>
    <name evidence="3" type="ORF">Q2T41_13995</name>
</gene>
<dbReference type="InterPro" id="IPR001789">
    <property type="entry name" value="Sig_transdc_resp-reg_receiver"/>
</dbReference>
<reference evidence="3" key="2">
    <citation type="submission" date="2023-06" db="EMBL/GenBank/DDBJ databases">
        <authorList>
            <person name="Lucena T."/>
            <person name="Sun Q."/>
        </authorList>
    </citation>
    <scope>NUCLEOTIDE SEQUENCE</scope>
    <source>
        <strain evidence="3">CECT 8869</strain>
    </source>
</reference>
<proteinExistence type="predicted"/>
<accession>A0ABT8RS66</accession>
<dbReference type="PANTHER" id="PTHR44520">
    <property type="entry name" value="RESPONSE REGULATOR RCP1-RELATED"/>
    <property type="match status" value="1"/>
</dbReference>
<dbReference type="SMART" id="SM00448">
    <property type="entry name" value="REC"/>
    <property type="match status" value="1"/>
</dbReference>
<dbReference type="PANTHER" id="PTHR44520:SF2">
    <property type="entry name" value="RESPONSE REGULATOR RCP1"/>
    <property type="match status" value="1"/>
</dbReference>